<evidence type="ECO:0000256" key="1">
    <source>
        <dbReference type="ARBA" id="ARBA00004071"/>
    </source>
</evidence>
<dbReference type="PANTHER" id="PTHR10030">
    <property type="entry name" value="ALPHA-L-FUCOSIDASE"/>
    <property type="match status" value="1"/>
</dbReference>
<dbReference type="RefSeq" id="WP_377940921.1">
    <property type="nucleotide sequence ID" value="NZ_JBHUCX010000005.1"/>
</dbReference>
<dbReference type="EMBL" id="JBHUCX010000005">
    <property type="protein sequence ID" value="MFD1673504.1"/>
    <property type="molecule type" value="Genomic_DNA"/>
</dbReference>
<evidence type="ECO:0000256" key="3">
    <source>
        <dbReference type="ARBA" id="ARBA00012662"/>
    </source>
</evidence>
<dbReference type="Pfam" id="PF01120">
    <property type="entry name" value="Alpha_L_fucos"/>
    <property type="match status" value="1"/>
</dbReference>
<accession>A0ABW4JBT6</accession>
<sequence>MTDYLWPEQYGDPSWLLNDRFGLFIHWGLYSAAARHEWVMNRERIHPDKYNQYFEHFDPDLYNPQVWAEAAKDAGMKYFVVTTKHHEGFALWDSQLTDYKATNTPVQKDLLRPMVDAFREQGLKVGFYHSLIDWHHPEFPVDGLHPQRDDEAFKRQAAERDIKKYAAYLHGQVRELLTNYGKVDYLWFDFSYARENWGWSKGKGADDWQSAALEKMVLELQPNILINDRLDLDRGVGTPEQYQPSGLILKDGKPVIWEACQTLNGSWGYDRDNLDWKSVDLLVKMLIDTVSKGGNLLLNVGPNARGEIDERALETLRGIGKWMRLHSRSIYGATNSEFTAPPDCRYTQRGDRLYLHIFSWPFKHIQLPGLAGRVKYAQFLNDASEIQFGEAVESVNVPHGASVEAGNVILELPIQRPDVAVPVVELFLK</sequence>
<feature type="domain" description="Glycoside hydrolase family 29 N-terminal" evidence="7">
    <location>
        <begin position="12"/>
        <end position="326"/>
    </location>
</feature>
<dbReference type="PRINTS" id="PR00741">
    <property type="entry name" value="GLHYDRLASE29"/>
</dbReference>
<evidence type="ECO:0000256" key="6">
    <source>
        <dbReference type="ARBA" id="ARBA00023295"/>
    </source>
</evidence>
<evidence type="ECO:0000259" key="7">
    <source>
        <dbReference type="Pfam" id="PF01120"/>
    </source>
</evidence>
<keyword evidence="9" id="KW-1185">Reference proteome</keyword>
<comment type="similarity">
    <text evidence="2">Belongs to the glycosyl hydrolase 29 family.</text>
</comment>
<dbReference type="InterPro" id="IPR016286">
    <property type="entry name" value="FUC_metazoa-typ"/>
</dbReference>
<gene>
    <name evidence="8" type="ORF">ACFSB2_02040</name>
</gene>
<dbReference type="EC" id="3.2.1.51" evidence="3"/>
<organism evidence="8 9">
    <name type="scientific">Alicyclobacillus fodiniaquatilis</name>
    <dbReference type="NCBI Taxonomy" id="1661150"/>
    <lineage>
        <taxon>Bacteria</taxon>
        <taxon>Bacillati</taxon>
        <taxon>Bacillota</taxon>
        <taxon>Bacilli</taxon>
        <taxon>Bacillales</taxon>
        <taxon>Alicyclobacillaceae</taxon>
        <taxon>Alicyclobacillus</taxon>
    </lineage>
</organism>
<keyword evidence="5" id="KW-0378">Hydrolase</keyword>
<dbReference type="InterPro" id="IPR000933">
    <property type="entry name" value="Glyco_hydro_29"/>
</dbReference>
<dbReference type="Proteomes" id="UP001597079">
    <property type="component" value="Unassembled WGS sequence"/>
</dbReference>
<dbReference type="PANTHER" id="PTHR10030:SF37">
    <property type="entry name" value="ALPHA-L-FUCOSIDASE-RELATED"/>
    <property type="match status" value="1"/>
</dbReference>
<dbReference type="InterPro" id="IPR017853">
    <property type="entry name" value="GH"/>
</dbReference>
<name>A0ABW4JBT6_9BACL</name>
<dbReference type="PIRSF" id="PIRSF001092">
    <property type="entry name" value="Alpha-L-fucosidase"/>
    <property type="match status" value="1"/>
</dbReference>
<keyword evidence="6" id="KW-0326">Glycosidase</keyword>
<protein>
    <recommendedName>
        <fullName evidence="3">alpha-L-fucosidase</fullName>
        <ecNumber evidence="3">3.2.1.51</ecNumber>
    </recommendedName>
</protein>
<dbReference type="InterPro" id="IPR057739">
    <property type="entry name" value="Glyco_hydro_29_N"/>
</dbReference>
<evidence type="ECO:0000256" key="2">
    <source>
        <dbReference type="ARBA" id="ARBA00007951"/>
    </source>
</evidence>
<comment type="function">
    <text evidence="1">Alpha-L-fucosidase is responsible for hydrolyzing the alpha-1,6-linked fucose joined to the reducing-end N-acetylglucosamine of the carbohydrate moieties of glycoproteins.</text>
</comment>
<proteinExistence type="inferred from homology"/>
<evidence type="ECO:0000313" key="9">
    <source>
        <dbReference type="Proteomes" id="UP001597079"/>
    </source>
</evidence>
<dbReference type="SMART" id="SM00812">
    <property type="entry name" value="Alpha_L_fucos"/>
    <property type="match status" value="1"/>
</dbReference>
<dbReference type="Gene3D" id="3.20.20.80">
    <property type="entry name" value="Glycosidases"/>
    <property type="match status" value="1"/>
</dbReference>
<dbReference type="SUPFAM" id="SSF51445">
    <property type="entry name" value="(Trans)glycosidases"/>
    <property type="match status" value="1"/>
</dbReference>
<reference evidence="9" key="1">
    <citation type="journal article" date="2019" name="Int. J. Syst. Evol. Microbiol.">
        <title>The Global Catalogue of Microorganisms (GCM) 10K type strain sequencing project: providing services to taxonomists for standard genome sequencing and annotation.</title>
        <authorList>
            <consortium name="The Broad Institute Genomics Platform"/>
            <consortium name="The Broad Institute Genome Sequencing Center for Infectious Disease"/>
            <person name="Wu L."/>
            <person name="Ma J."/>
        </authorList>
    </citation>
    <scope>NUCLEOTIDE SEQUENCE [LARGE SCALE GENOMIC DNA]</scope>
    <source>
        <strain evidence="9">CGMCC 1.12286</strain>
    </source>
</reference>
<keyword evidence="4" id="KW-0732">Signal</keyword>
<evidence type="ECO:0000256" key="5">
    <source>
        <dbReference type="ARBA" id="ARBA00022801"/>
    </source>
</evidence>
<comment type="caution">
    <text evidence="8">The sequence shown here is derived from an EMBL/GenBank/DDBJ whole genome shotgun (WGS) entry which is preliminary data.</text>
</comment>
<evidence type="ECO:0000256" key="4">
    <source>
        <dbReference type="ARBA" id="ARBA00022729"/>
    </source>
</evidence>
<evidence type="ECO:0000313" key="8">
    <source>
        <dbReference type="EMBL" id="MFD1673504.1"/>
    </source>
</evidence>